<dbReference type="Proteomes" id="UP000783213">
    <property type="component" value="Unassembled WGS sequence"/>
</dbReference>
<dbReference type="Gene3D" id="1.10.1420.10">
    <property type="match status" value="2"/>
</dbReference>
<dbReference type="Gene3D" id="3.40.50.300">
    <property type="entry name" value="P-loop containing nucleotide triphosphate hydrolases"/>
    <property type="match status" value="1"/>
</dbReference>
<dbReference type="InterPro" id="IPR017261">
    <property type="entry name" value="DNA_mismatch_repair_MutS/MSH"/>
</dbReference>
<dbReference type="Pfam" id="PF00488">
    <property type="entry name" value="MutS_V"/>
    <property type="match status" value="1"/>
</dbReference>
<dbReference type="PANTHER" id="PTHR11361:SF122">
    <property type="entry name" value="DNA MISMATCH REPAIR PROTEIN MSH3"/>
    <property type="match status" value="1"/>
</dbReference>
<comment type="similarity">
    <text evidence="2">Belongs to the DNA mismatch repair MutS family. MSH3 subfamily.</text>
</comment>
<gene>
    <name evidence="12" type="ORF">EAE98_011599</name>
</gene>
<evidence type="ECO:0000256" key="2">
    <source>
        <dbReference type="ARBA" id="ARBA00007094"/>
    </source>
</evidence>
<feature type="region of interest" description="Disordered" evidence="10">
    <location>
        <begin position="173"/>
        <end position="213"/>
    </location>
</feature>
<dbReference type="SUPFAM" id="SSF55271">
    <property type="entry name" value="DNA repair protein MutS, domain I"/>
    <property type="match status" value="1"/>
</dbReference>
<evidence type="ECO:0000256" key="1">
    <source>
        <dbReference type="ARBA" id="ARBA00004123"/>
    </source>
</evidence>
<feature type="compositionally biased region" description="Low complexity" evidence="10">
    <location>
        <begin position="21"/>
        <end position="34"/>
    </location>
</feature>
<evidence type="ECO:0000256" key="7">
    <source>
        <dbReference type="ARBA" id="ARBA00023204"/>
    </source>
</evidence>
<dbReference type="SMART" id="SM00533">
    <property type="entry name" value="MUTSd"/>
    <property type="match status" value="1"/>
</dbReference>
<name>A0ABQ7I5G5_9HELO</name>
<dbReference type="Gene3D" id="3.40.1170.10">
    <property type="entry name" value="DNA repair protein MutS, domain I"/>
    <property type="match status" value="1"/>
</dbReference>
<dbReference type="InterPro" id="IPR027417">
    <property type="entry name" value="P-loop_NTPase"/>
</dbReference>
<dbReference type="Pfam" id="PF05190">
    <property type="entry name" value="MutS_IV"/>
    <property type="match status" value="1"/>
</dbReference>
<keyword evidence="6 9" id="KW-0238">DNA-binding</keyword>
<dbReference type="SMART" id="SM00534">
    <property type="entry name" value="MUTSac"/>
    <property type="match status" value="1"/>
</dbReference>
<dbReference type="EMBL" id="RCSX01000050">
    <property type="protein sequence ID" value="KAF7913374.1"/>
    <property type="molecule type" value="Genomic_DNA"/>
</dbReference>
<evidence type="ECO:0000256" key="6">
    <source>
        <dbReference type="ARBA" id="ARBA00023125"/>
    </source>
</evidence>
<comment type="subcellular location">
    <subcellularLocation>
        <location evidence="1">Nucleus</location>
    </subcellularLocation>
</comment>
<dbReference type="Gene3D" id="3.30.420.110">
    <property type="entry name" value="MutS, connector domain"/>
    <property type="match status" value="1"/>
</dbReference>
<evidence type="ECO:0000259" key="11">
    <source>
        <dbReference type="PROSITE" id="PS00486"/>
    </source>
</evidence>
<keyword evidence="5 9" id="KW-0067">ATP-binding</keyword>
<evidence type="ECO:0000313" key="13">
    <source>
        <dbReference type="Proteomes" id="UP000783213"/>
    </source>
</evidence>
<evidence type="ECO:0000313" key="12">
    <source>
        <dbReference type="EMBL" id="KAF7913374.1"/>
    </source>
</evidence>
<dbReference type="InterPro" id="IPR007695">
    <property type="entry name" value="DNA_mismatch_repair_MutS-lik_N"/>
</dbReference>
<feature type="compositionally biased region" description="Polar residues" evidence="10">
    <location>
        <begin position="1"/>
        <end position="20"/>
    </location>
</feature>
<keyword evidence="7 9" id="KW-0234">DNA repair</keyword>
<feature type="compositionally biased region" description="Acidic residues" evidence="10">
    <location>
        <begin position="179"/>
        <end position="194"/>
    </location>
</feature>
<keyword evidence="8" id="KW-0539">Nucleus</keyword>
<dbReference type="SUPFAM" id="SSF48334">
    <property type="entry name" value="DNA repair protein MutS, domain III"/>
    <property type="match status" value="1"/>
</dbReference>
<evidence type="ECO:0000256" key="9">
    <source>
        <dbReference type="PIRNR" id="PIRNR037677"/>
    </source>
</evidence>
<accession>A0ABQ7I5G5</accession>
<evidence type="ECO:0000256" key="4">
    <source>
        <dbReference type="ARBA" id="ARBA00022763"/>
    </source>
</evidence>
<organism evidence="12 13">
    <name type="scientific">Botrytis deweyae</name>
    <dbReference type="NCBI Taxonomy" id="2478750"/>
    <lineage>
        <taxon>Eukaryota</taxon>
        <taxon>Fungi</taxon>
        <taxon>Dikarya</taxon>
        <taxon>Ascomycota</taxon>
        <taxon>Pezizomycotina</taxon>
        <taxon>Leotiomycetes</taxon>
        <taxon>Helotiales</taxon>
        <taxon>Sclerotiniaceae</taxon>
        <taxon>Botrytis</taxon>
    </lineage>
</organism>
<dbReference type="InterPro" id="IPR045076">
    <property type="entry name" value="MutS"/>
</dbReference>
<dbReference type="InterPro" id="IPR036187">
    <property type="entry name" value="DNA_mismatch_repair_MutS_sf"/>
</dbReference>
<keyword evidence="13" id="KW-1185">Reference proteome</keyword>
<evidence type="ECO:0000256" key="8">
    <source>
        <dbReference type="ARBA" id="ARBA00023242"/>
    </source>
</evidence>
<dbReference type="InterPro" id="IPR016151">
    <property type="entry name" value="DNA_mismatch_repair_MutS_N"/>
</dbReference>
<comment type="caution">
    <text evidence="12">The sequence shown here is derived from an EMBL/GenBank/DDBJ whole genome shotgun (WGS) entry which is preliminary data.</text>
</comment>
<evidence type="ECO:0000256" key="3">
    <source>
        <dbReference type="ARBA" id="ARBA00022741"/>
    </source>
</evidence>
<evidence type="ECO:0000256" key="5">
    <source>
        <dbReference type="ARBA" id="ARBA00022840"/>
    </source>
</evidence>
<dbReference type="InterPro" id="IPR000432">
    <property type="entry name" value="DNA_mismatch_repair_MutS_C"/>
</dbReference>
<sequence length="1141" mass="125759">MVKPNSTPAKTQKSISSFFTPKSSQKPQDSSSPPATKATGNLCDADSNERTDEAAKTTGNRLKRVLEEDETGGNTRAKERPSKRAKSVEVEEEDDESYALPAADSRKTSSSLTRGKSKPSLRTNKYMFSGSSQGATEPSIEEESEDESVKARKVELHKKFVKKLGHPDSLRRIMHEDDTALEVGDEEGEDEEEAPAPAPAPAPVKNKKKGAKTGKLTPMELQVIDIKRKHMDTLLIVEVGYKFKFFGEDARTAAKVLSIVCIPGKFRFDEHPSESHLNYFASASIPVHRLPVHAKRLVAAGHKIGIVRQTETAALKKAGDNRNAPFVRKLTNVYTKGTYIDDIDGLDSTDAPSGGTPATGYLLCITETKAKGWGTDEKVEVGVLAVQPATGDVIYDNFEDGFMRGEIETRLLHIAPCELLIVGELTKATDKLVQHLSGSSTNVFGDRIRVERVAKSKTMAAESYSHVAQFYADKLKAHQSSNNAREQELLEKVLKLTEPVTICLSAMITHMTEYGLEHVFDLTKYFQSFSARSHMLLNGNTLTSLEIYTNQTDYTEKGSLFWTLDKTQTKFGQRLLRKWVGRPLLDKQRLEERVAAVEELKDNANTPKVDKLNATLREVRSDLERSLLRIYYGKCTRPELLTVLQTMQRIANEFAHVKTPSDAGFDSSILNEAVASLPAIGEIVISFLDRINAQAARSDDKYAFFLEHYETEAIGDHKCGIGAVEQDLEAHRMVAATKLSKKTPVTYVTIAGIEYLIEVPNTDLKNVPASWAKISGTKKMSRFHTPEVIKFLRERDQHKESLSSACDAAFSTFLTEISTHYALIRDTISHLATLDCLLSLASVASLPGYCKPTFTSSTEISVIGGRHPMVEQLLPSTYIPNDTSLSTSPDHTRALLITGANMGGKSSYVRQVALISILAQIGSYVPAESARLGLLDGVYTRMGAYDSLFTAQSTFMVELSETASILKSAGPKSLVILDELGRGTSTHDGVAIAEAVLDWVVRETKCLCLFITHYQTLASVARGFEKGKELRNVHMKFTAERNGRRVSNADADAAKDNDDVEEEITFLYEVGEGVAHRSYGLNVARLARVPKSVLDTAASKSRELETQVKQKKLLGLSNMISEVLKNGTDQLDQLIIGMEQL</sequence>
<dbReference type="Pfam" id="PF01624">
    <property type="entry name" value="MutS_I"/>
    <property type="match status" value="1"/>
</dbReference>
<dbReference type="InterPro" id="IPR007696">
    <property type="entry name" value="DNA_mismatch_repair_MutS_core"/>
</dbReference>
<feature type="region of interest" description="Disordered" evidence="10">
    <location>
        <begin position="1"/>
        <end position="148"/>
    </location>
</feature>
<dbReference type="PANTHER" id="PTHR11361">
    <property type="entry name" value="DNA MISMATCH REPAIR PROTEIN MUTS FAMILY MEMBER"/>
    <property type="match status" value="1"/>
</dbReference>
<dbReference type="Pfam" id="PF05192">
    <property type="entry name" value="MutS_III"/>
    <property type="match status" value="1"/>
</dbReference>
<keyword evidence="4 9" id="KW-0227">DNA damage</keyword>
<comment type="function">
    <text evidence="9">Component of the post-replicative DNA mismatch repair system (MMR).</text>
</comment>
<evidence type="ECO:0000256" key="10">
    <source>
        <dbReference type="SAM" id="MobiDB-lite"/>
    </source>
</evidence>
<dbReference type="PIRSF" id="PIRSF037677">
    <property type="entry name" value="DNA_mis_repair_Msh6"/>
    <property type="match status" value="1"/>
</dbReference>
<feature type="domain" description="DNA mismatch repair proteins mutS family" evidence="11">
    <location>
        <begin position="973"/>
        <end position="989"/>
    </location>
</feature>
<dbReference type="NCBIfam" id="NF003810">
    <property type="entry name" value="PRK05399.1"/>
    <property type="match status" value="1"/>
</dbReference>
<dbReference type="RefSeq" id="XP_038804433.1">
    <property type="nucleotide sequence ID" value="XM_038959221.1"/>
</dbReference>
<dbReference type="InterPro" id="IPR036678">
    <property type="entry name" value="MutS_con_dom_sf"/>
</dbReference>
<reference evidence="12 13" key="1">
    <citation type="journal article" date="2020" name="Genome Biol. Evol.">
        <title>Comparative genomics of Sclerotiniaceae.</title>
        <authorList>
            <person name="Valero Jimenez C.A."/>
            <person name="Steentjes M."/>
            <person name="Scholten O.E."/>
            <person name="Van Kan J.A.L."/>
        </authorList>
    </citation>
    <scope>NUCLEOTIDE SEQUENCE [LARGE SCALE GENOMIC DNA]</scope>
    <source>
        <strain evidence="12 13">B1</strain>
    </source>
</reference>
<dbReference type="PROSITE" id="PS00486">
    <property type="entry name" value="DNA_MISMATCH_REPAIR_2"/>
    <property type="match status" value="1"/>
</dbReference>
<dbReference type="InterPro" id="IPR007861">
    <property type="entry name" value="DNA_mismatch_repair_MutS_clamp"/>
</dbReference>
<dbReference type="SUPFAM" id="SSF52540">
    <property type="entry name" value="P-loop containing nucleoside triphosphate hydrolases"/>
    <property type="match status" value="1"/>
</dbReference>
<proteinExistence type="inferred from homology"/>
<keyword evidence="3 9" id="KW-0547">Nucleotide-binding</keyword>
<dbReference type="GeneID" id="62238370"/>
<feature type="compositionally biased region" description="Basic and acidic residues" evidence="10">
    <location>
        <begin position="76"/>
        <end position="89"/>
    </location>
</feature>
<protein>
    <recommendedName>
        <fullName evidence="9">DNA mismatch repair protein</fullName>
    </recommendedName>
</protein>